<organism evidence="1 2">
    <name type="scientific">Sphaerobolus stellatus (strain SS14)</name>
    <dbReference type="NCBI Taxonomy" id="990650"/>
    <lineage>
        <taxon>Eukaryota</taxon>
        <taxon>Fungi</taxon>
        <taxon>Dikarya</taxon>
        <taxon>Basidiomycota</taxon>
        <taxon>Agaricomycotina</taxon>
        <taxon>Agaricomycetes</taxon>
        <taxon>Phallomycetidae</taxon>
        <taxon>Geastrales</taxon>
        <taxon>Sphaerobolaceae</taxon>
        <taxon>Sphaerobolus</taxon>
    </lineage>
</organism>
<keyword evidence="2" id="KW-1185">Reference proteome</keyword>
<accession>A0A0C9VLP3</accession>
<dbReference type="AlphaFoldDB" id="A0A0C9VLP3"/>
<proteinExistence type="predicted"/>
<evidence type="ECO:0000313" key="2">
    <source>
        <dbReference type="Proteomes" id="UP000054279"/>
    </source>
</evidence>
<sequence>MHIHRHRNIIIPLDITRISDTNNPRITLFNIPTHNLTPLFRLHTHHTSNLNPNIHIMPLLPTLHPHTTSRWTYTSSARASSL</sequence>
<protein>
    <submittedName>
        <fullName evidence="1">Uncharacterized protein</fullName>
    </submittedName>
</protein>
<dbReference type="Proteomes" id="UP000054279">
    <property type="component" value="Unassembled WGS sequence"/>
</dbReference>
<dbReference type="EMBL" id="KN837128">
    <property type="protein sequence ID" value="KIJ42687.1"/>
    <property type="molecule type" value="Genomic_DNA"/>
</dbReference>
<dbReference type="HOGENOM" id="CLU_2559793_0_0_1"/>
<reference evidence="1 2" key="1">
    <citation type="submission" date="2014-06" db="EMBL/GenBank/DDBJ databases">
        <title>Evolutionary Origins and Diversification of the Mycorrhizal Mutualists.</title>
        <authorList>
            <consortium name="DOE Joint Genome Institute"/>
            <consortium name="Mycorrhizal Genomics Consortium"/>
            <person name="Kohler A."/>
            <person name="Kuo A."/>
            <person name="Nagy L.G."/>
            <person name="Floudas D."/>
            <person name="Copeland A."/>
            <person name="Barry K.W."/>
            <person name="Cichocki N."/>
            <person name="Veneault-Fourrey C."/>
            <person name="LaButti K."/>
            <person name="Lindquist E.A."/>
            <person name="Lipzen A."/>
            <person name="Lundell T."/>
            <person name="Morin E."/>
            <person name="Murat C."/>
            <person name="Riley R."/>
            <person name="Ohm R."/>
            <person name="Sun H."/>
            <person name="Tunlid A."/>
            <person name="Henrissat B."/>
            <person name="Grigoriev I.V."/>
            <person name="Hibbett D.S."/>
            <person name="Martin F."/>
        </authorList>
    </citation>
    <scope>NUCLEOTIDE SEQUENCE [LARGE SCALE GENOMIC DNA]</scope>
    <source>
        <strain evidence="1 2">SS14</strain>
    </source>
</reference>
<name>A0A0C9VLP3_SPHS4</name>
<gene>
    <name evidence="1" type="ORF">M422DRAFT_31244</name>
</gene>
<evidence type="ECO:0000313" key="1">
    <source>
        <dbReference type="EMBL" id="KIJ42687.1"/>
    </source>
</evidence>